<dbReference type="RefSeq" id="WP_140042312.1">
    <property type="nucleotide sequence ID" value="NZ_CP041016.1"/>
</dbReference>
<dbReference type="KEGG" id="sufl:FIL70_11415"/>
<dbReference type="Proteomes" id="UP000311469">
    <property type="component" value="Chromosome cSF1"/>
</dbReference>
<dbReference type="AlphaFoldDB" id="A0A5B8CL85"/>
<accession>A0A5B8CL85</accession>
<keyword evidence="2" id="KW-0732">Signal</keyword>
<feature type="chain" id="PRO_5023032329" description="Autotransporter outer membrane beta-barrel domain-containing protein" evidence="2">
    <location>
        <begin position="34"/>
        <end position="1255"/>
    </location>
</feature>
<evidence type="ECO:0000256" key="2">
    <source>
        <dbReference type="SAM" id="SignalP"/>
    </source>
</evidence>
<evidence type="ECO:0000313" key="4">
    <source>
        <dbReference type="Proteomes" id="UP000311469"/>
    </source>
</evidence>
<sequence length="1255" mass="124097">MIDRQTAQVRRWSFVLGSSIAAMAAASATPAWAQCSPDPTVADSVTNCTGTDSDGLRVTTDGSMVEVAPSASVSGAGAAAITVDIAPVSGSYYARKATINVGGSVDGGTQSGISVLSGSVPVNSYDYYGTKAQVTVEAGATVTGATGITAGPSTTTGYTPTLVSVTNAGTISGTSGVALRATDPARAAFDVIENQQGGTISAIVGTIGTLNNAGVIDGGALSAIDQTTTYNNNPYPTGWTNSGTIRSTSTASTIANLSTPFNPLTNSGTIANAGTGTAIQNTGALAIDNLAGGTISTAGSTAISAGSLTLTNSGKITGDIVTQPAYGYYTYSVIDSTQGTIEGDVSLGSGNDLVYGRYDGTETLVTGITGTLDAGLGTNSLVLAVDADLTVSSAITLPTGFQYLRLAPGEGASLTLADGFIAPGTIEMDGNGTIVNEAAITTQGQAFVVPYHVFGHPSLANTGSIDATVSSGYYAIDMGYYGTLTNSGTITSSGNGVNTDGDLINSGTITATGTALSMFGEGLTNSGTIRSTGGIGVALSGNTYYIATNSGTIEGATYGAVIGYVLNNSGTISTSGTGTAVGLGNYGVINNLAGGVIEGGAWAITGKDPYGSTSTYNAKVFNAGTINGDVTFVSPRDSSYYSNSNTYVALTGGVLNGNLTLGKGDTLVTDLVNTGPGQFAGISGAVTTTGGMLRYRVSGEASAAIGAVGPFATTGYELVDGAKLMLTANAPQTLPLILAGTGTVELTADIQTTNQTALSVVLAARPDDSTPVSPDSLTVVNHGTISGTINDYWGGGFGVASLATNGTLQNEGTINAAFTATNGGTSYNAAVTYGSTLVNNGRITLDGSYGAYNVNTVVNTGTIEQTGPGASYGVYNAYSVTNSGTIQTANSAIWGNYGATVVNSGTIASTASTAITSAAQVTNLAGGTISGGAGTAIFMSGGSVSNAGLILGNVNLGYWGGYGSAYYANGGTLIGDLTLGSGNDLFLQSGTDAGVSGTIDAGLGRDTYGIALTSSGSVAVGAAPGSGFEDAMVAALGVDTVATVAGLDAAITNLHAAGDGTVVNAMDLSGALVLGSDAYTGQAYILGQTLGTLVNDGSVAGGVSGSVAHLVNTGTIGSAELADTPIMVWNWGDIAFENSGTVTASQTEGAFSSLTGYAIDVANSGTIAGGLQAYAVASQQDTPGTISVTNSGTIVNEGAGAALQMLGDRPMSACPPIWRSPTAAPSARTEKARSRSAWALPFPTTASSSLRRKAR</sequence>
<feature type="region of interest" description="Disordered" evidence="1">
    <location>
        <begin position="1220"/>
        <end position="1240"/>
    </location>
</feature>
<evidence type="ECO:0000313" key="3">
    <source>
        <dbReference type="EMBL" id="QDC37741.1"/>
    </source>
</evidence>
<gene>
    <name evidence="3" type="ORF">FIL70_11415</name>
</gene>
<feature type="signal peptide" evidence="2">
    <location>
        <begin position="1"/>
        <end position="33"/>
    </location>
</feature>
<name>A0A5B8CL85_SPHSA</name>
<evidence type="ECO:0008006" key="5">
    <source>
        <dbReference type="Google" id="ProtNLM"/>
    </source>
</evidence>
<protein>
    <recommendedName>
        <fullName evidence="5">Autotransporter outer membrane beta-barrel domain-containing protein</fullName>
    </recommendedName>
</protein>
<organism evidence="3 4">
    <name type="scientific">Sphingobium fuliginis ATCC 27551</name>
    <dbReference type="NCBI Taxonomy" id="1208342"/>
    <lineage>
        <taxon>Bacteria</taxon>
        <taxon>Pseudomonadati</taxon>
        <taxon>Pseudomonadota</taxon>
        <taxon>Alphaproteobacteria</taxon>
        <taxon>Sphingomonadales</taxon>
        <taxon>Sphingomonadaceae</taxon>
        <taxon>Sphingobium</taxon>
    </lineage>
</organism>
<dbReference type="EMBL" id="CP041016">
    <property type="protein sequence ID" value="QDC37741.1"/>
    <property type="molecule type" value="Genomic_DNA"/>
</dbReference>
<reference evidence="3 4" key="1">
    <citation type="submission" date="2019-06" db="EMBL/GenBank/DDBJ databases">
        <title>Genome organization and adaptive potential of archetypical organophosphate degarding Sphingobium fuliginis ATCC 27551.</title>
        <authorList>
            <person name="Sarwar A."/>
            <person name="Parthasarathy S."/>
            <person name="Singh C."/>
            <person name="Siddavattam D."/>
        </authorList>
    </citation>
    <scope>NUCLEOTIDE SEQUENCE [LARGE SCALE GENOMIC DNA]</scope>
    <source>
        <strain evidence="3 4">ATCC 27551</strain>
    </source>
</reference>
<evidence type="ECO:0000256" key="1">
    <source>
        <dbReference type="SAM" id="MobiDB-lite"/>
    </source>
</evidence>
<proteinExistence type="predicted"/>